<dbReference type="GO" id="GO:0035861">
    <property type="term" value="C:site of double-strand break"/>
    <property type="evidence" value="ECO:0007669"/>
    <property type="project" value="TreeGrafter"/>
</dbReference>
<keyword evidence="5" id="KW-1185">Reference proteome</keyword>
<evidence type="ECO:0000313" key="4">
    <source>
        <dbReference type="EMBL" id="CAG8639645.1"/>
    </source>
</evidence>
<dbReference type="InterPro" id="IPR013970">
    <property type="entry name" value="Rfa2"/>
</dbReference>
<dbReference type="GO" id="GO:0006260">
    <property type="term" value="P:DNA replication"/>
    <property type="evidence" value="ECO:0007669"/>
    <property type="project" value="InterPro"/>
</dbReference>
<sequence length="106" mass="11893">MEAQSPRITSALLTKYRGQIVRCVGRVLQTSNIVATLEACDQGQVTVHLGPDTTTLTLLKYVEVVGRVSDDLTIKEHMTYQLSDNFDLNLYKSVIEKAQKYPDIFS</sequence>
<evidence type="ECO:0000256" key="1">
    <source>
        <dbReference type="ARBA" id="ARBA00004123"/>
    </source>
</evidence>
<dbReference type="GO" id="GO:0006298">
    <property type="term" value="P:mismatch repair"/>
    <property type="evidence" value="ECO:0007669"/>
    <property type="project" value="TreeGrafter"/>
</dbReference>
<dbReference type="Gene3D" id="2.40.50.140">
    <property type="entry name" value="Nucleic acid-binding proteins"/>
    <property type="match status" value="1"/>
</dbReference>
<dbReference type="CDD" id="cd04479">
    <property type="entry name" value="RPA3"/>
    <property type="match status" value="1"/>
</dbReference>
<gene>
    <name evidence="4" type="ORF">FMOSSE_LOCUS10918</name>
</gene>
<comment type="subcellular location">
    <subcellularLocation>
        <location evidence="1">Nucleus</location>
    </subcellularLocation>
</comment>
<evidence type="ECO:0000256" key="2">
    <source>
        <dbReference type="ARBA" id="ARBA00009761"/>
    </source>
</evidence>
<dbReference type="Proteomes" id="UP000789375">
    <property type="component" value="Unassembled WGS sequence"/>
</dbReference>
<dbReference type="PANTHER" id="PTHR15114">
    <property type="entry name" value="REPLICATION PROTEIN A3"/>
    <property type="match status" value="1"/>
</dbReference>
<dbReference type="GO" id="GO:0005662">
    <property type="term" value="C:DNA replication factor A complex"/>
    <property type="evidence" value="ECO:0007669"/>
    <property type="project" value="TreeGrafter"/>
</dbReference>
<comment type="similarity">
    <text evidence="2">Belongs to the replication factor A protein 3 family.</text>
</comment>
<dbReference type="GO" id="GO:0003697">
    <property type="term" value="F:single-stranded DNA binding"/>
    <property type="evidence" value="ECO:0007669"/>
    <property type="project" value="TreeGrafter"/>
</dbReference>
<dbReference type="PANTHER" id="PTHR15114:SF1">
    <property type="entry name" value="REPLICATION PROTEIN A 14 KDA SUBUNIT"/>
    <property type="match status" value="1"/>
</dbReference>
<comment type="caution">
    <text evidence="4">The sequence shown here is derived from an EMBL/GenBank/DDBJ whole genome shotgun (WGS) entry which is preliminary data.</text>
</comment>
<evidence type="ECO:0000256" key="3">
    <source>
        <dbReference type="ARBA" id="ARBA00023242"/>
    </source>
</evidence>
<dbReference type="Pfam" id="PF08661">
    <property type="entry name" value="Rep_fac-A_3"/>
    <property type="match status" value="1"/>
</dbReference>
<protein>
    <submittedName>
        <fullName evidence="4">6715_t:CDS:1</fullName>
    </submittedName>
</protein>
<dbReference type="GO" id="GO:0006284">
    <property type="term" value="P:base-excision repair"/>
    <property type="evidence" value="ECO:0007669"/>
    <property type="project" value="TreeGrafter"/>
</dbReference>
<keyword evidence="3" id="KW-0539">Nucleus</keyword>
<name>A0A9N9DI37_FUNMO</name>
<reference evidence="4" key="1">
    <citation type="submission" date="2021-06" db="EMBL/GenBank/DDBJ databases">
        <authorList>
            <person name="Kallberg Y."/>
            <person name="Tangrot J."/>
            <person name="Rosling A."/>
        </authorList>
    </citation>
    <scope>NUCLEOTIDE SEQUENCE</scope>
    <source>
        <strain evidence="4">87-6 pot B 2015</strain>
    </source>
</reference>
<accession>A0A9N9DI37</accession>
<dbReference type="GO" id="GO:0003684">
    <property type="term" value="F:damaged DNA binding"/>
    <property type="evidence" value="ECO:0007669"/>
    <property type="project" value="TreeGrafter"/>
</dbReference>
<dbReference type="InterPro" id="IPR012340">
    <property type="entry name" value="NA-bd_OB-fold"/>
</dbReference>
<dbReference type="GO" id="GO:0006289">
    <property type="term" value="P:nucleotide-excision repair"/>
    <property type="evidence" value="ECO:0007669"/>
    <property type="project" value="TreeGrafter"/>
</dbReference>
<evidence type="ECO:0000313" key="5">
    <source>
        <dbReference type="Proteomes" id="UP000789375"/>
    </source>
</evidence>
<dbReference type="GO" id="GO:0000724">
    <property type="term" value="P:double-strand break repair via homologous recombination"/>
    <property type="evidence" value="ECO:0007669"/>
    <property type="project" value="TreeGrafter"/>
</dbReference>
<organism evidence="4 5">
    <name type="scientific">Funneliformis mosseae</name>
    <name type="common">Endomycorrhizal fungus</name>
    <name type="synonym">Glomus mosseae</name>
    <dbReference type="NCBI Taxonomy" id="27381"/>
    <lineage>
        <taxon>Eukaryota</taxon>
        <taxon>Fungi</taxon>
        <taxon>Fungi incertae sedis</taxon>
        <taxon>Mucoromycota</taxon>
        <taxon>Glomeromycotina</taxon>
        <taxon>Glomeromycetes</taxon>
        <taxon>Glomerales</taxon>
        <taxon>Glomeraceae</taxon>
        <taxon>Funneliformis</taxon>
    </lineage>
</organism>
<dbReference type="EMBL" id="CAJVPP010003899">
    <property type="protein sequence ID" value="CAG8639645.1"/>
    <property type="molecule type" value="Genomic_DNA"/>
</dbReference>
<dbReference type="SUPFAM" id="SSF50249">
    <property type="entry name" value="Nucleic acid-binding proteins"/>
    <property type="match status" value="1"/>
</dbReference>
<dbReference type="AlphaFoldDB" id="A0A9N9DI37"/>
<proteinExistence type="inferred from homology"/>